<proteinExistence type="predicted"/>
<organism evidence="1">
    <name type="scientific">mine drainage metagenome</name>
    <dbReference type="NCBI Taxonomy" id="410659"/>
    <lineage>
        <taxon>unclassified sequences</taxon>
        <taxon>metagenomes</taxon>
        <taxon>ecological metagenomes</taxon>
    </lineage>
</organism>
<name>T0ZFN1_9ZZZZ</name>
<evidence type="ECO:0000313" key="2">
    <source>
        <dbReference type="EMBL" id="EQD42003.1"/>
    </source>
</evidence>
<gene>
    <name evidence="2" type="ORF">B1B_14258</name>
    <name evidence="1" type="ORF">B2A_15138</name>
</gene>
<reference evidence="1" key="1">
    <citation type="submission" date="2013-08" db="EMBL/GenBank/DDBJ databases">
        <authorList>
            <person name="Mendez C."/>
            <person name="Richter M."/>
            <person name="Ferrer M."/>
            <person name="Sanchez J."/>
        </authorList>
    </citation>
    <scope>NUCLEOTIDE SEQUENCE</scope>
</reference>
<dbReference type="AlphaFoldDB" id="T0ZFN1"/>
<sequence length="66" mass="8154">MWVEYDRHRWRFPTLTELVEWYNEEIHDALWTKMYETPREAFQRKLPTEVLLGPHLRRVKAGRAEA</sequence>
<dbReference type="EMBL" id="AUZY01009434">
    <property type="protein sequence ID" value="EQD42003.1"/>
    <property type="molecule type" value="Genomic_DNA"/>
</dbReference>
<reference evidence="1" key="2">
    <citation type="journal article" date="2014" name="ISME J.">
        <title>Microbial stratification in low pH oxic and suboxic macroscopic growths along an acid mine drainage.</title>
        <authorList>
            <person name="Mendez-Garcia C."/>
            <person name="Mesa V."/>
            <person name="Sprenger R.R."/>
            <person name="Richter M."/>
            <person name="Diez M.S."/>
            <person name="Solano J."/>
            <person name="Bargiela R."/>
            <person name="Golyshina O.V."/>
            <person name="Manteca A."/>
            <person name="Ramos J.L."/>
            <person name="Gallego J.R."/>
            <person name="Llorente I."/>
            <person name="Martins Dos Santos V.A."/>
            <person name="Jensen O.N."/>
            <person name="Pelaez A.I."/>
            <person name="Sanchez J."/>
            <person name="Ferrer M."/>
        </authorList>
    </citation>
    <scope>NUCLEOTIDE SEQUENCE</scope>
</reference>
<accession>T0ZFN1</accession>
<comment type="caution">
    <text evidence="1">The sequence shown here is derived from an EMBL/GenBank/DDBJ whole genome shotgun (WGS) entry which is preliminary data.</text>
</comment>
<evidence type="ECO:0000313" key="1">
    <source>
        <dbReference type="EMBL" id="EQD27699.1"/>
    </source>
</evidence>
<dbReference type="EMBL" id="AUZZ01011018">
    <property type="protein sequence ID" value="EQD27699.1"/>
    <property type="molecule type" value="Genomic_DNA"/>
</dbReference>
<protein>
    <submittedName>
        <fullName evidence="1">Uncharacterized protein</fullName>
    </submittedName>
</protein>